<organism evidence="5 6">
    <name type="scientific">Drosophila kikkawai</name>
    <name type="common">Fruit fly</name>
    <dbReference type="NCBI Taxonomy" id="30033"/>
    <lineage>
        <taxon>Eukaryota</taxon>
        <taxon>Metazoa</taxon>
        <taxon>Ecdysozoa</taxon>
        <taxon>Arthropoda</taxon>
        <taxon>Hexapoda</taxon>
        <taxon>Insecta</taxon>
        <taxon>Pterygota</taxon>
        <taxon>Neoptera</taxon>
        <taxon>Endopterygota</taxon>
        <taxon>Diptera</taxon>
        <taxon>Brachycera</taxon>
        <taxon>Muscomorpha</taxon>
        <taxon>Ephydroidea</taxon>
        <taxon>Drosophilidae</taxon>
        <taxon>Drosophila</taxon>
        <taxon>Sophophora</taxon>
    </lineage>
</organism>
<dbReference type="Gene3D" id="2.40.10.10">
    <property type="entry name" value="Trypsin-like serine proteases"/>
    <property type="match status" value="2"/>
</dbReference>
<dbReference type="CDD" id="cd00190">
    <property type="entry name" value="Tryp_SPc"/>
    <property type="match status" value="1"/>
</dbReference>
<dbReference type="RefSeq" id="XP_070141500.1">
    <property type="nucleotide sequence ID" value="XM_070285399.1"/>
</dbReference>
<proteinExistence type="inferred from homology"/>
<gene>
    <name evidence="6" type="primary">LOC138928361</name>
</gene>
<reference evidence="5" key="1">
    <citation type="submission" date="2025-05" db="UniProtKB">
        <authorList>
            <consortium name="RefSeq"/>
        </authorList>
    </citation>
    <scope>NUCLEOTIDE SEQUENCE [LARGE SCALE GENOMIC DNA]</scope>
    <source>
        <strain evidence="5">14028-0561.14</strain>
    </source>
</reference>
<dbReference type="Proteomes" id="UP001652661">
    <property type="component" value="Chromosome 2L"/>
</dbReference>
<evidence type="ECO:0000259" key="4">
    <source>
        <dbReference type="PROSITE" id="PS50240"/>
    </source>
</evidence>
<feature type="domain" description="Peptidase S1" evidence="4">
    <location>
        <begin position="36"/>
        <end position="264"/>
    </location>
</feature>
<evidence type="ECO:0000313" key="5">
    <source>
        <dbReference type="Proteomes" id="UP001652661"/>
    </source>
</evidence>
<dbReference type="SUPFAM" id="SSF50494">
    <property type="entry name" value="Trypsin-like serine proteases"/>
    <property type="match status" value="1"/>
</dbReference>
<dbReference type="GeneID" id="138928361"/>
<protein>
    <submittedName>
        <fullName evidence="6">Spaetzle-processing enzyme-like</fullName>
    </submittedName>
</protein>
<evidence type="ECO:0000256" key="2">
    <source>
        <dbReference type="ARBA" id="ARBA00024195"/>
    </source>
</evidence>
<keyword evidence="5" id="KW-1185">Reference proteome</keyword>
<dbReference type="PROSITE" id="PS50240">
    <property type="entry name" value="TRYPSIN_DOM"/>
    <property type="match status" value="1"/>
</dbReference>
<feature type="chain" id="PRO_5047396716" evidence="3">
    <location>
        <begin position="24"/>
        <end position="273"/>
    </location>
</feature>
<evidence type="ECO:0000313" key="6">
    <source>
        <dbReference type="RefSeq" id="XP_070141500.1"/>
    </source>
</evidence>
<dbReference type="PANTHER" id="PTHR24256">
    <property type="entry name" value="TRYPTASE-RELATED"/>
    <property type="match status" value="1"/>
</dbReference>
<dbReference type="InterPro" id="IPR001254">
    <property type="entry name" value="Trypsin_dom"/>
</dbReference>
<name>A0ABM4GFK2_DROKI</name>
<dbReference type="InterPro" id="IPR051487">
    <property type="entry name" value="Ser/Thr_Proteases_Immune/Dev"/>
</dbReference>
<dbReference type="InterPro" id="IPR043504">
    <property type="entry name" value="Peptidase_S1_PA_chymotrypsin"/>
</dbReference>
<dbReference type="InterPro" id="IPR018114">
    <property type="entry name" value="TRYPSIN_HIS"/>
</dbReference>
<dbReference type="SMART" id="SM00020">
    <property type="entry name" value="Tryp_SPc"/>
    <property type="match status" value="1"/>
</dbReference>
<evidence type="ECO:0000256" key="3">
    <source>
        <dbReference type="SAM" id="SignalP"/>
    </source>
</evidence>
<comment type="similarity">
    <text evidence="2">Belongs to the peptidase S1 family. CLIP subfamily.</text>
</comment>
<sequence>MRCSWIPIFVTFVGLLLRKEALAQLLEPQCGLSRVDIGGLDFRHEAYPWMAYLYHDENDFVCGGSLIHKRFVLTAAHCIRHTEYLSVRLGGHYTASRSNSSTVYRVTLAFRNRLYSEENHVHDIGLLRLDREVKFNAYIRPICILTNSTVIPRITTYTAMGWNMTENNRTSAVFQAVQLTEMNLITCYDYMKLPVGPGQLCAANPTGNTCSGYSGGSLVQIVNINGTRRFVQFGIASYGVPRCMGPGVYVRVHYYVDWILNVIRQGLTLKINQ</sequence>
<feature type="signal peptide" evidence="3">
    <location>
        <begin position="1"/>
        <end position="23"/>
    </location>
</feature>
<reference evidence="6" key="2">
    <citation type="submission" date="2025-08" db="UniProtKB">
        <authorList>
            <consortium name="RefSeq"/>
        </authorList>
    </citation>
    <scope>IDENTIFICATION</scope>
    <source>
        <strain evidence="6">14028-0561.14</strain>
        <tissue evidence="6">Whole fly</tissue>
    </source>
</reference>
<dbReference type="InterPro" id="IPR001314">
    <property type="entry name" value="Peptidase_S1A"/>
</dbReference>
<dbReference type="Pfam" id="PF00089">
    <property type="entry name" value="Trypsin"/>
    <property type="match status" value="1"/>
</dbReference>
<dbReference type="PRINTS" id="PR00722">
    <property type="entry name" value="CHYMOTRYPSIN"/>
</dbReference>
<dbReference type="PROSITE" id="PS00134">
    <property type="entry name" value="TRYPSIN_HIS"/>
    <property type="match status" value="1"/>
</dbReference>
<keyword evidence="3" id="KW-0732">Signal</keyword>
<evidence type="ECO:0000256" key="1">
    <source>
        <dbReference type="ARBA" id="ARBA00023157"/>
    </source>
</evidence>
<accession>A0ABM4GFK2</accession>
<dbReference type="InterPro" id="IPR009003">
    <property type="entry name" value="Peptidase_S1_PA"/>
</dbReference>
<keyword evidence="1" id="KW-1015">Disulfide bond</keyword>